<reference evidence="5 6" key="1">
    <citation type="submission" date="2012-06" db="EMBL/GenBank/DDBJ databases">
        <title>Complete sequence of chromosome of Mycobacterium chubuense NBB4.</title>
        <authorList>
            <consortium name="US DOE Joint Genome Institute"/>
            <person name="Lucas S."/>
            <person name="Han J."/>
            <person name="Lapidus A."/>
            <person name="Cheng J.-F."/>
            <person name="Goodwin L."/>
            <person name="Pitluck S."/>
            <person name="Peters L."/>
            <person name="Mikhailova N."/>
            <person name="Teshima H."/>
            <person name="Detter J.C."/>
            <person name="Han C."/>
            <person name="Tapia R."/>
            <person name="Land M."/>
            <person name="Hauser L."/>
            <person name="Kyrpides N."/>
            <person name="Ivanova N."/>
            <person name="Pagani I."/>
            <person name="Mattes T."/>
            <person name="Holmes A."/>
            <person name="Rutledge P."/>
            <person name="Paulsen I."/>
            <person name="Coleman N."/>
            <person name="Woyke T."/>
        </authorList>
    </citation>
    <scope>NUCLEOTIDE SEQUENCE [LARGE SCALE GENOMIC DNA]</scope>
    <source>
        <strain evidence="5 6">NBB4</strain>
    </source>
</reference>
<dbReference type="PATRIC" id="fig|710421.3.peg.2774"/>
<evidence type="ECO:0000313" key="5">
    <source>
        <dbReference type="EMBL" id="AFM17545.1"/>
    </source>
</evidence>
<dbReference type="STRING" id="710421.Mycch_2784"/>
<dbReference type="PANTHER" id="PTHR11903">
    <property type="entry name" value="PROSTAGLANDIN G/H SYNTHASE"/>
    <property type="match status" value="1"/>
</dbReference>
<dbReference type="GO" id="GO:0004666">
    <property type="term" value="F:prostaglandin-endoperoxide synthase activity"/>
    <property type="evidence" value="ECO:0007669"/>
    <property type="project" value="TreeGrafter"/>
</dbReference>
<evidence type="ECO:0000313" key="6">
    <source>
        <dbReference type="Proteomes" id="UP000006057"/>
    </source>
</evidence>
<dbReference type="AlphaFoldDB" id="I4BJT8"/>
<keyword evidence="6" id="KW-1185">Reference proteome</keyword>
<dbReference type="InterPro" id="IPR037120">
    <property type="entry name" value="Haem_peroxidase_sf_animal"/>
</dbReference>
<evidence type="ECO:0000256" key="2">
    <source>
        <dbReference type="ARBA" id="ARBA00022964"/>
    </source>
</evidence>
<evidence type="ECO:0000256" key="1">
    <source>
        <dbReference type="ARBA" id="ARBA00022723"/>
    </source>
</evidence>
<evidence type="ECO:0000256" key="3">
    <source>
        <dbReference type="ARBA" id="ARBA00023002"/>
    </source>
</evidence>
<dbReference type="InterPro" id="IPR010255">
    <property type="entry name" value="Haem_peroxidase_sf"/>
</dbReference>
<dbReference type="GO" id="GO:0005737">
    <property type="term" value="C:cytoplasm"/>
    <property type="evidence" value="ECO:0007669"/>
    <property type="project" value="TreeGrafter"/>
</dbReference>
<keyword evidence="2" id="KW-0223">Dioxygenase</keyword>
<dbReference type="RefSeq" id="WP_014816022.1">
    <property type="nucleotide sequence ID" value="NC_018027.1"/>
</dbReference>
<dbReference type="InterPro" id="IPR050783">
    <property type="entry name" value="Oxylipin_biosynth_metab"/>
</dbReference>
<dbReference type="PROSITE" id="PS50292">
    <property type="entry name" value="PEROXIDASE_3"/>
    <property type="match status" value="1"/>
</dbReference>
<dbReference type="SUPFAM" id="SSF48113">
    <property type="entry name" value="Heme-dependent peroxidases"/>
    <property type="match status" value="1"/>
</dbReference>
<proteinExistence type="predicted"/>
<dbReference type="Pfam" id="PF03098">
    <property type="entry name" value="An_peroxidase"/>
    <property type="match status" value="1"/>
</dbReference>
<dbReference type="KEGG" id="mcb:Mycch_2784"/>
<sequence>MTGGFWRRNGVKNGVRIYATTHFEWFWRTLARTPKVRSRVNKWIINRSIYTMATRPAPLSTRSDYTSWESLHDRAYSLRHLPANPALQIGQPPVDRVAELFRRPTPRSAPSDRSTLLFPLFAQWFVDGFLRTDPTCPLKNTSTHDIDLSQLYGQTEDVTSMLREGSGGRLLSQVIDGQEFPPYYFGADGRVDPRFEGLQIAYPGNDRKTLALGDIPVEKRQKLFALGIPRGNIHYGFVMMSTLFLREHNRLAALIRANHPTWDDDRIFDTTRNTLIVMLIKVVIEDYINHITPIKFPLFVEPGIGLYEKWYRQNWMSVEFNLLYRWHSLVPTEVRVGGRDVMFSDVGWDTRIVTDHGLAALFHEASDQPCSTISLLNTDASLLDIEKTSIAIGRDAELDSYNAYRQRCGFPRLHSFRALTSDRTLRKALADCYGKRGIDDLELFVGLFGEDVGKGATLPTLMTAMVAVDAFSQALTNPLLAPGIYGKDTFSYAGLDEIDGTRTLQDIVRRNVPGEEFVPRVSLGVKN</sequence>
<organism evidence="5 6">
    <name type="scientific">Mycolicibacterium chubuense (strain NBB4)</name>
    <name type="common">Mycobacterium chubuense</name>
    <dbReference type="NCBI Taxonomy" id="710421"/>
    <lineage>
        <taxon>Bacteria</taxon>
        <taxon>Bacillati</taxon>
        <taxon>Actinomycetota</taxon>
        <taxon>Actinomycetes</taxon>
        <taxon>Mycobacteriales</taxon>
        <taxon>Mycobacteriaceae</taxon>
        <taxon>Mycolicibacterium</taxon>
    </lineage>
</organism>
<keyword evidence="4" id="KW-0408">Iron</keyword>
<dbReference type="GO" id="GO:0006979">
    <property type="term" value="P:response to oxidative stress"/>
    <property type="evidence" value="ECO:0007669"/>
    <property type="project" value="InterPro"/>
</dbReference>
<dbReference type="GO" id="GO:0016702">
    <property type="term" value="F:oxidoreductase activity, acting on single donors with incorporation of molecular oxygen, incorporation of two atoms of oxygen"/>
    <property type="evidence" value="ECO:0007669"/>
    <property type="project" value="TreeGrafter"/>
</dbReference>
<dbReference type="Proteomes" id="UP000006057">
    <property type="component" value="Chromosome"/>
</dbReference>
<keyword evidence="1" id="KW-0479">Metal-binding</keyword>
<dbReference type="Gene3D" id="1.10.640.10">
    <property type="entry name" value="Haem peroxidase domain superfamily, animal type"/>
    <property type="match status" value="1"/>
</dbReference>
<dbReference type="CDD" id="cd09816">
    <property type="entry name" value="prostaglandin_endoperoxide_synthase"/>
    <property type="match status" value="1"/>
</dbReference>
<keyword evidence="3" id="KW-0560">Oxidoreductase</keyword>
<dbReference type="PANTHER" id="PTHR11903:SF39">
    <property type="entry name" value="PROSTAGLANDIN G_H SYNTHASE 2-LIKE"/>
    <property type="match status" value="1"/>
</dbReference>
<dbReference type="PRINTS" id="PR00457">
    <property type="entry name" value="ANPEROXIDASE"/>
</dbReference>
<dbReference type="GO" id="GO:0046872">
    <property type="term" value="F:metal ion binding"/>
    <property type="evidence" value="ECO:0007669"/>
    <property type="project" value="UniProtKB-KW"/>
</dbReference>
<evidence type="ECO:0000256" key="4">
    <source>
        <dbReference type="ARBA" id="ARBA00023004"/>
    </source>
</evidence>
<dbReference type="EMBL" id="CP003053">
    <property type="protein sequence ID" value="AFM17545.1"/>
    <property type="molecule type" value="Genomic_DNA"/>
</dbReference>
<dbReference type="eggNOG" id="COG2124">
    <property type="taxonomic scope" value="Bacteria"/>
</dbReference>
<dbReference type="GO" id="GO:0006631">
    <property type="term" value="P:fatty acid metabolic process"/>
    <property type="evidence" value="ECO:0007669"/>
    <property type="project" value="UniProtKB-ARBA"/>
</dbReference>
<protein>
    <submittedName>
        <fullName evidence="5">Heme peroxidase family protein</fullName>
    </submittedName>
</protein>
<dbReference type="GO" id="GO:0020037">
    <property type="term" value="F:heme binding"/>
    <property type="evidence" value="ECO:0007669"/>
    <property type="project" value="InterPro"/>
</dbReference>
<dbReference type="InterPro" id="IPR019791">
    <property type="entry name" value="Haem_peroxidase_animal"/>
</dbReference>
<dbReference type="OrthoDB" id="9765610at2"/>
<dbReference type="HOGENOM" id="CLU_022428_0_0_11"/>
<gene>
    <name evidence="5" type="ordered locus">Mycch_2784</name>
</gene>
<name>I4BJT8_MYCCN</name>
<accession>I4BJT8</accession>
<keyword evidence="5" id="KW-0575">Peroxidase</keyword>
<dbReference type="GO" id="GO:0004601">
    <property type="term" value="F:peroxidase activity"/>
    <property type="evidence" value="ECO:0007669"/>
    <property type="project" value="UniProtKB-KW"/>
</dbReference>